<dbReference type="PROSITE" id="PS50016">
    <property type="entry name" value="ZF_PHD_2"/>
    <property type="match status" value="1"/>
</dbReference>
<dbReference type="Gene3D" id="3.30.40.10">
    <property type="entry name" value="Zinc/RING finger domain, C3HC4 (zinc finger)"/>
    <property type="match status" value="1"/>
</dbReference>
<dbReference type="eggNOG" id="KOG1973">
    <property type="taxonomic scope" value="Eukaryota"/>
</dbReference>
<dbReference type="Proteomes" id="UP000001744">
    <property type="component" value="Unassembled WGS sequence"/>
</dbReference>
<keyword evidence="5 8" id="KW-0862">Zinc</keyword>
<dbReference type="SMART" id="SM00249">
    <property type="entry name" value="PHD"/>
    <property type="match status" value="1"/>
</dbReference>
<dbReference type="PANTHER" id="PTHR10333:SF104">
    <property type="entry name" value="CHROMATIN MODIFICATION-RELATED PROTEIN PNG1"/>
    <property type="match status" value="1"/>
</dbReference>
<feature type="binding site" evidence="8">
    <location>
        <position position="237"/>
    </location>
    <ligand>
        <name>Zn(2+)</name>
        <dbReference type="ChEBI" id="CHEBI:29105"/>
        <label>1</label>
    </ligand>
</feature>
<evidence type="ECO:0000256" key="8">
    <source>
        <dbReference type="PIRSR" id="PIRSR628651-51"/>
    </source>
</evidence>
<feature type="compositionally biased region" description="Polar residues" evidence="11">
    <location>
        <begin position="184"/>
        <end position="196"/>
    </location>
</feature>
<dbReference type="VEuPathDB" id="FungiDB:SJAG_03628"/>
<feature type="region of interest" description="Disordered" evidence="11">
    <location>
        <begin position="138"/>
        <end position="228"/>
    </location>
</feature>
<evidence type="ECO:0000256" key="1">
    <source>
        <dbReference type="ARBA" id="ARBA00004123"/>
    </source>
</evidence>
<evidence type="ECO:0000313" key="13">
    <source>
        <dbReference type="EMBL" id="EEB08473.1"/>
    </source>
</evidence>
<dbReference type="CDD" id="cd16858">
    <property type="entry name" value="ING_ING3_Yng2p"/>
    <property type="match status" value="1"/>
</dbReference>
<organism evidence="13 15">
    <name type="scientific">Schizosaccharomyces japonicus (strain yFS275 / FY16936)</name>
    <name type="common">Fission yeast</name>
    <dbReference type="NCBI Taxonomy" id="402676"/>
    <lineage>
        <taxon>Eukaryota</taxon>
        <taxon>Fungi</taxon>
        <taxon>Dikarya</taxon>
        <taxon>Ascomycota</taxon>
        <taxon>Taphrinomycotina</taxon>
        <taxon>Schizosaccharomycetes</taxon>
        <taxon>Schizosaccharomycetales</taxon>
        <taxon>Schizosaccharomycetaceae</taxon>
        <taxon>Schizosaccharomyces</taxon>
    </lineage>
</organism>
<dbReference type="Gene3D" id="6.10.140.1740">
    <property type="match status" value="1"/>
</dbReference>
<dbReference type="STRING" id="402676.B6K4R6"/>
<dbReference type="GeneID" id="7051336"/>
<dbReference type="InterPro" id="IPR013083">
    <property type="entry name" value="Znf_RING/FYVE/PHD"/>
</dbReference>
<comment type="similarity">
    <text evidence="2 10">Belongs to the ING family.</text>
</comment>
<dbReference type="OrthoDB" id="5411773at2759"/>
<dbReference type="InterPro" id="IPR019786">
    <property type="entry name" value="Zinc_finger_PHD-type_CS"/>
</dbReference>
<dbReference type="InterPro" id="IPR024610">
    <property type="entry name" value="ING_N_histone-binding"/>
</dbReference>
<dbReference type="GO" id="GO:0005634">
    <property type="term" value="C:nucleus"/>
    <property type="evidence" value="ECO:0000318"/>
    <property type="project" value="GO_Central"/>
</dbReference>
<dbReference type="CDD" id="cd15505">
    <property type="entry name" value="PHD_ING"/>
    <property type="match status" value="1"/>
</dbReference>
<evidence type="ECO:0000313" key="15">
    <source>
        <dbReference type="Proteomes" id="UP000001744"/>
    </source>
</evidence>
<dbReference type="OMA" id="PIYITPQ"/>
<comment type="subunit">
    <text evidence="10">Component of an histone acetyltransferase complex. Interacts with H3K4me3 and to a lesser extent with H3K4me2.</text>
</comment>
<evidence type="ECO:0000256" key="5">
    <source>
        <dbReference type="ARBA" id="ARBA00022833"/>
    </source>
</evidence>
<dbReference type="GO" id="GO:0006355">
    <property type="term" value="P:regulation of DNA-templated transcription"/>
    <property type="evidence" value="ECO:0000318"/>
    <property type="project" value="GO_Central"/>
</dbReference>
<dbReference type="GO" id="GO:0006325">
    <property type="term" value="P:chromatin organization"/>
    <property type="evidence" value="ECO:0007669"/>
    <property type="project" value="UniProtKB-KW"/>
</dbReference>
<evidence type="ECO:0000256" key="3">
    <source>
        <dbReference type="ARBA" id="ARBA00022723"/>
    </source>
</evidence>
<proteinExistence type="inferred from homology"/>
<dbReference type="JaponicusDB" id="SJAG_03628">
    <property type="gene designation" value="png1"/>
</dbReference>
<evidence type="ECO:0000256" key="10">
    <source>
        <dbReference type="RuleBase" id="RU361213"/>
    </source>
</evidence>
<protein>
    <recommendedName>
        <fullName evidence="10">Chromatin modification-related protein</fullName>
    </recommendedName>
</protein>
<dbReference type="PROSITE" id="PS01359">
    <property type="entry name" value="ZF_PHD_1"/>
    <property type="match status" value="1"/>
</dbReference>
<dbReference type="GO" id="GO:0008270">
    <property type="term" value="F:zinc ion binding"/>
    <property type="evidence" value="ECO:0007669"/>
    <property type="project" value="UniProtKB-KW"/>
</dbReference>
<evidence type="ECO:0000256" key="11">
    <source>
        <dbReference type="SAM" id="MobiDB-lite"/>
    </source>
</evidence>
<feature type="binding site" evidence="8">
    <location>
        <position position="261"/>
    </location>
    <ligand>
        <name>Zn(2+)</name>
        <dbReference type="ChEBI" id="CHEBI:29105"/>
        <label>1</label>
    </ligand>
</feature>
<feature type="binding site" evidence="8">
    <location>
        <position position="280"/>
    </location>
    <ligand>
        <name>Zn(2+)</name>
        <dbReference type="ChEBI" id="CHEBI:29105"/>
        <label>2</label>
    </ligand>
</feature>
<evidence type="ECO:0000259" key="12">
    <source>
        <dbReference type="PROSITE" id="PS50016"/>
    </source>
</evidence>
<reference evidence="13 15" key="1">
    <citation type="journal article" date="2011" name="Science">
        <title>Comparative functional genomics of the fission yeasts.</title>
        <authorList>
            <person name="Rhind N."/>
            <person name="Chen Z."/>
            <person name="Yassour M."/>
            <person name="Thompson D.A."/>
            <person name="Haas B.J."/>
            <person name="Habib N."/>
            <person name="Wapinski I."/>
            <person name="Roy S."/>
            <person name="Lin M.F."/>
            <person name="Heiman D.I."/>
            <person name="Young S.K."/>
            <person name="Furuya K."/>
            <person name="Guo Y."/>
            <person name="Pidoux A."/>
            <person name="Chen H.M."/>
            <person name="Robbertse B."/>
            <person name="Goldberg J.M."/>
            <person name="Aoki K."/>
            <person name="Bayne E.H."/>
            <person name="Berlin A.M."/>
            <person name="Desjardins C.A."/>
            <person name="Dobbs E."/>
            <person name="Dukaj L."/>
            <person name="Fan L."/>
            <person name="FitzGerald M.G."/>
            <person name="French C."/>
            <person name="Gujja S."/>
            <person name="Hansen K."/>
            <person name="Keifenheim D."/>
            <person name="Levin J.Z."/>
            <person name="Mosher R.A."/>
            <person name="Mueller C.A."/>
            <person name="Pfiffner J."/>
            <person name="Priest M."/>
            <person name="Russ C."/>
            <person name="Smialowska A."/>
            <person name="Swoboda P."/>
            <person name="Sykes S.M."/>
            <person name="Vaughn M."/>
            <person name="Vengrova S."/>
            <person name="Yoder R."/>
            <person name="Zeng Q."/>
            <person name="Allshire R."/>
            <person name="Baulcombe D."/>
            <person name="Birren B.W."/>
            <person name="Brown W."/>
            <person name="Ekwall K."/>
            <person name="Kellis M."/>
            <person name="Leatherwood J."/>
            <person name="Levin H."/>
            <person name="Margalit H."/>
            <person name="Martienssen R."/>
            <person name="Nieduszynski C.A."/>
            <person name="Spatafora J.W."/>
            <person name="Friedman N."/>
            <person name="Dalgaard J.Z."/>
            <person name="Baumann P."/>
            <person name="Niki H."/>
            <person name="Regev A."/>
            <person name="Nusbaum C."/>
        </authorList>
    </citation>
    <scope>NUCLEOTIDE SEQUENCE [LARGE SCALE GENOMIC DNA]</scope>
    <source>
        <strain evidence="15">yFS275 / FY16936</strain>
    </source>
</reference>
<feature type="compositionally biased region" description="Polar residues" evidence="11">
    <location>
        <begin position="204"/>
        <end position="217"/>
    </location>
</feature>
<dbReference type="SUPFAM" id="SSF57903">
    <property type="entry name" value="FYVE/PHD zinc finger"/>
    <property type="match status" value="1"/>
</dbReference>
<keyword evidence="3 8" id="KW-0479">Metal-binding</keyword>
<feature type="site" description="Histone H3K4me3 binding" evidence="7">
    <location>
        <position position="259"/>
    </location>
</feature>
<accession>B6K4R6</accession>
<comment type="subcellular location">
    <subcellularLocation>
        <location evidence="1 10">Nucleus</location>
    </subcellularLocation>
</comment>
<dbReference type="InterPro" id="IPR019787">
    <property type="entry name" value="Znf_PHD-finger"/>
</dbReference>
<feature type="binding site" evidence="8">
    <location>
        <position position="239"/>
    </location>
    <ligand>
        <name>Zn(2+)</name>
        <dbReference type="ChEBI" id="CHEBI:29105"/>
        <label>1</label>
    </ligand>
</feature>
<comment type="function">
    <text evidence="10">Component of an histone acetyltransferase complex.</text>
</comment>
<dbReference type="RefSeq" id="XP_002174766.1">
    <property type="nucleotide sequence ID" value="XM_002174730.2"/>
</dbReference>
<keyword evidence="15" id="KW-1185">Reference proteome</keyword>
<feature type="binding site" evidence="8">
    <location>
        <position position="277"/>
    </location>
    <ligand>
        <name>Zn(2+)</name>
        <dbReference type="ChEBI" id="CHEBI:29105"/>
        <label>2</label>
    </ligand>
</feature>
<name>B6K4R6_SCHJY</name>
<keyword evidence="4 9" id="KW-0863">Zinc-finger</keyword>
<dbReference type="Pfam" id="PF12998">
    <property type="entry name" value="ING"/>
    <property type="match status" value="1"/>
</dbReference>
<feature type="binding site" evidence="8">
    <location>
        <position position="255"/>
    </location>
    <ligand>
        <name>Zn(2+)</name>
        <dbReference type="ChEBI" id="CHEBI:29105"/>
        <label>2</label>
    </ligand>
</feature>
<feature type="site" description="Histone H3K4me3 binding" evidence="7">
    <location>
        <position position="236"/>
    </location>
</feature>
<dbReference type="InterPro" id="IPR001965">
    <property type="entry name" value="Znf_PHD"/>
</dbReference>
<evidence type="ECO:0000313" key="14">
    <source>
        <dbReference type="JaponicusDB" id="SJAG_03628"/>
    </source>
</evidence>
<evidence type="ECO:0000256" key="7">
    <source>
        <dbReference type="PIRSR" id="PIRSR628651-50"/>
    </source>
</evidence>
<feature type="domain" description="PHD-type" evidence="12">
    <location>
        <begin position="234"/>
        <end position="283"/>
    </location>
</feature>
<keyword evidence="10" id="KW-0156">Chromatin regulator</keyword>
<evidence type="ECO:0000256" key="2">
    <source>
        <dbReference type="ARBA" id="ARBA00010210"/>
    </source>
</evidence>
<dbReference type="PANTHER" id="PTHR10333">
    <property type="entry name" value="INHIBITOR OF GROWTH PROTEIN"/>
    <property type="match status" value="1"/>
</dbReference>
<evidence type="ECO:0000256" key="4">
    <source>
        <dbReference type="ARBA" id="ARBA00022771"/>
    </source>
</evidence>
<dbReference type="EMBL" id="KE651167">
    <property type="protein sequence ID" value="EEB08473.1"/>
    <property type="molecule type" value="Genomic_DNA"/>
</dbReference>
<dbReference type="InterPro" id="IPR011011">
    <property type="entry name" value="Znf_FYVE_PHD"/>
</dbReference>
<comment type="domain">
    <text evidence="10">The PHD-type zinc finger mediates the binding to H3K4me3.</text>
</comment>
<dbReference type="AlphaFoldDB" id="B6K4R6"/>
<feature type="binding site" evidence="8">
    <location>
        <position position="250"/>
    </location>
    <ligand>
        <name>Zn(2+)</name>
        <dbReference type="ChEBI" id="CHEBI:29105"/>
        <label>2</label>
    </ligand>
</feature>
<evidence type="ECO:0000256" key="9">
    <source>
        <dbReference type="PROSITE-ProRule" id="PRU00146"/>
    </source>
</evidence>
<evidence type="ECO:0000256" key="6">
    <source>
        <dbReference type="ARBA" id="ARBA00023242"/>
    </source>
</evidence>
<feature type="site" description="Histone H3K4me3 binding" evidence="7">
    <location>
        <position position="251"/>
    </location>
</feature>
<dbReference type="InterPro" id="IPR028651">
    <property type="entry name" value="ING_fam"/>
</dbReference>
<feature type="site" description="Histone H3K4me3 binding" evidence="7">
    <location>
        <position position="247"/>
    </location>
</feature>
<dbReference type="SMART" id="SM01408">
    <property type="entry name" value="ING"/>
    <property type="match status" value="1"/>
</dbReference>
<gene>
    <name evidence="14" type="primary">png1</name>
    <name evidence="13" type="ORF">SJAG_03628</name>
</gene>
<dbReference type="HOGENOM" id="CLU_031900_2_0_1"/>
<dbReference type="Pfam" id="PF00628">
    <property type="entry name" value="PHD"/>
    <property type="match status" value="1"/>
</dbReference>
<keyword evidence="6 10" id="KW-0539">Nucleus</keyword>
<feature type="binding site" evidence="8">
    <location>
        <position position="264"/>
    </location>
    <ligand>
        <name>Zn(2+)</name>
        <dbReference type="ChEBI" id="CHEBI:29105"/>
        <label>1</label>
    </ligand>
</feature>
<sequence>MAEDVAYVLFEYLQSLDNLPFETKHFFDEITVKEMAVHELFKRIKSQDKLIQNFVKSNGALTPYPREENTFQEMEENYQKAIQVQKEKVDLAERARALITRHIKKLDAEMKKVGFVVVPGEKGQVDVQLPYNAYGSSLSSRYSNGTGGPIRSSSASSTRRRSSTTHGATASKAGRSVGKGTRGKNVSSTASWNNDYASKERSESPSTHTKASATPSVSGAAAVESTGEEEEDTEVYCFCQQGSFGQMVACDDEGCEREWFHMECVGLKAPPEGTWYCETCKERRSKAGLPTS</sequence>
<dbReference type="GO" id="GO:0035267">
    <property type="term" value="C:NuA4 histone acetyltransferase complex"/>
    <property type="evidence" value="ECO:0000318"/>
    <property type="project" value="GO_Central"/>
</dbReference>